<dbReference type="Proteomes" id="UP000001651">
    <property type="component" value="Chromosome"/>
</dbReference>
<reference evidence="2 3" key="1">
    <citation type="journal article" date="2006" name="Proc. Natl. Acad. Sci. U.S.A.">
        <title>Comparative genomics of the lactic acid bacteria.</title>
        <authorList>
            <person name="Makarova K."/>
            <person name="Slesarev A."/>
            <person name="Wolf Y."/>
            <person name="Sorokin A."/>
            <person name="Mirkin B."/>
            <person name="Koonin E."/>
            <person name="Pavlov A."/>
            <person name="Pavlova N."/>
            <person name="Karamychev V."/>
            <person name="Polouchine N."/>
            <person name="Shakhova V."/>
            <person name="Grigoriev I."/>
            <person name="Lou Y."/>
            <person name="Rohksar D."/>
            <person name="Lucas S."/>
            <person name="Huang K."/>
            <person name="Goodstein D.M."/>
            <person name="Hawkins T."/>
            <person name="Plengvidhya V."/>
            <person name="Welker D."/>
            <person name="Hughes J."/>
            <person name="Goh Y."/>
            <person name="Benson A."/>
            <person name="Baldwin K."/>
            <person name="Lee J.H."/>
            <person name="Diaz-Muniz I."/>
            <person name="Dosti B."/>
            <person name="Smeianov V."/>
            <person name="Wechter W."/>
            <person name="Barabote R."/>
            <person name="Lorca G."/>
            <person name="Altermann E."/>
            <person name="Barrangou R."/>
            <person name="Ganesan B."/>
            <person name="Xie Y."/>
            <person name="Rawsthorne H."/>
            <person name="Tamir D."/>
            <person name="Parker C."/>
            <person name="Breidt F."/>
            <person name="Broadbent J."/>
            <person name="Hutkins R."/>
            <person name="O'Sullivan D."/>
            <person name="Steele J."/>
            <person name="Unlu G."/>
            <person name="Saier M."/>
            <person name="Klaenhammer T."/>
            <person name="Richardson P."/>
            <person name="Kozyavkin S."/>
            <person name="Weimer B."/>
            <person name="Mills D."/>
        </authorList>
    </citation>
    <scope>NUCLEOTIDE SEQUENCE [LARGE SCALE GENOMIC DNA]</scope>
    <source>
        <strain evidence="3">ATCC 334 / BCRC 17002 / CCUG 31169 / CIP 107868 / KCTC 3260 / NRRL B-441</strain>
    </source>
</reference>
<dbReference type="STRING" id="321967.LSEI_2105"/>
<dbReference type="KEGG" id="lca:LSEI_2105"/>
<proteinExistence type="predicted"/>
<organism evidence="2 3">
    <name type="scientific">Lacticaseibacillus paracasei (strain ATCC 334 / BCRC 17002 / CCUG 31169 / CIP 107868 / KCTC 3260 / NRRL B-441)</name>
    <name type="common">Lactobacillus paracasei</name>
    <dbReference type="NCBI Taxonomy" id="321967"/>
    <lineage>
        <taxon>Bacteria</taxon>
        <taxon>Bacillati</taxon>
        <taxon>Bacillota</taxon>
        <taxon>Bacilli</taxon>
        <taxon>Lactobacillales</taxon>
        <taxon>Lactobacillaceae</taxon>
        <taxon>Lacticaseibacillus</taxon>
    </lineage>
</organism>
<keyword evidence="3" id="KW-1185">Reference proteome</keyword>
<protein>
    <submittedName>
        <fullName evidence="2">Uncharacterized protein</fullName>
    </submittedName>
</protein>
<dbReference type="AlphaFoldDB" id="Q036L7"/>
<evidence type="ECO:0000313" key="3">
    <source>
        <dbReference type="Proteomes" id="UP000001651"/>
    </source>
</evidence>
<name>Q036L7_LACP3</name>
<evidence type="ECO:0000256" key="1">
    <source>
        <dbReference type="SAM" id="MobiDB-lite"/>
    </source>
</evidence>
<evidence type="ECO:0000313" key="2">
    <source>
        <dbReference type="EMBL" id="ABJ70855.1"/>
    </source>
</evidence>
<dbReference type="HOGENOM" id="CLU_3390000_0_0_9"/>
<sequence>MIQDGDREASVVGTDFEPTGKSGMLPQNSAFS</sequence>
<gene>
    <name evidence="2" type="ordered locus">LSEI_2105</name>
</gene>
<accession>Q036L7</accession>
<dbReference type="PaxDb" id="321967-LSEI_2105"/>
<feature type="region of interest" description="Disordered" evidence="1">
    <location>
        <begin position="1"/>
        <end position="32"/>
    </location>
</feature>
<dbReference type="EMBL" id="CP000423">
    <property type="protein sequence ID" value="ABJ70855.1"/>
    <property type="molecule type" value="Genomic_DNA"/>
</dbReference>